<evidence type="ECO:0000313" key="3">
    <source>
        <dbReference type="Proteomes" id="UP000237819"/>
    </source>
</evidence>
<reference evidence="2 3" key="1">
    <citation type="submission" date="2018-02" db="EMBL/GenBank/DDBJ databases">
        <title>Comparative genomes isolates from brazilian mangrove.</title>
        <authorList>
            <person name="Araujo J.E."/>
            <person name="Taketani R.G."/>
            <person name="Silva M.C.P."/>
            <person name="Loureco M.V."/>
            <person name="Andreote F.D."/>
        </authorList>
    </citation>
    <scope>NUCLEOTIDE SEQUENCE [LARGE SCALE GENOMIC DNA]</scope>
    <source>
        <strain evidence="2 3">Nap-Phe MGV</strain>
    </source>
</reference>
<protein>
    <submittedName>
        <fullName evidence="2">Uncharacterized protein</fullName>
    </submittedName>
</protein>
<name>A0A2S8GRD0_9BACT</name>
<dbReference type="AlphaFoldDB" id="A0A2S8GRD0"/>
<organism evidence="2 3">
    <name type="scientific">Blastopirellula marina</name>
    <dbReference type="NCBI Taxonomy" id="124"/>
    <lineage>
        <taxon>Bacteria</taxon>
        <taxon>Pseudomonadati</taxon>
        <taxon>Planctomycetota</taxon>
        <taxon>Planctomycetia</taxon>
        <taxon>Pirellulales</taxon>
        <taxon>Pirellulaceae</taxon>
        <taxon>Blastopirellula</taxon>
    </lineage>
</organism>
<evidence type="ECO:0000313" key="2">
    <source>
        <dbReference type="EMBL" id="PQO46980.1"/>
    </source>
</evidence>
<comment type="caution">
    <text evidence="2">The sequence shown here is derived from an EMBL/GenBank/DDBJ whole genome shotgun (WGS) entry which is preliminary data.</text>
</comment>
<feature type="chain" id="PRO_5015543649" evidence="1">
    <location>
        <begin position="18"/>
        <end position="134"/>
    </location>
</feature>
<accession>A0A2S8GRD0</accession>
<sequence length="134" mass="15114">MSAAVALFLSIGLNAHADMVNKSQKKLEAEASHQLTGTVQRTYEQKETRNKFEYTHGVAEVAVEAVGKGTDIEKGDRVFVRYWKKRWIGRGNPPTDHYGHSNIPQKSDKLEIYVKGDRRSGFDALSPNGFYKSR</sequence>
<dbReference type="EMBL" id="PUHZ01000006">
    <property type="protein sequence ID" value="PQO46980.1"/>
    <property type="molecule type" value="Genomic_DNA"/>
</dbReference>
<feature type="signal peptide" evidence="1">
    <location>
        <begin position="1"/>
        <end position="17"/>
    </location>
</feature>
<dbReference type="Proteomes" id="UP000237819">
    <property type="component" value="Unassembled WGS sequence"/>
</dbReference>
<gene>
    <name evidence="2" type="ORF">C5Y93_05645</name>
</gene>
<keyword evidence="1" id="KW-0732">Signal</keyword>
<evidence type="ECO:0000256" key="1">
    <source>
        <dbReference type="SAM" id="SignalP"/>
    </source>
</evidence>
<proteinExistence type="predicted"/>